<evidence type="ECO:0000313" key="2">
    <source>
        <dbReference type="Proteomes" id="UP001150581"/>
    </source>
</evidence>
<dbReference type="EMBL" id="JANBPG010000011">
    <property type="protein sequence ID" value="KAJ1901919.1"/>
    <property type="molecule type" value="Genomic_DNA"/>
</dbReference>
<evidence type="ECO:0000313" key="1">
    <source>
        <dbReference type="EMBL" id="KAJ1901919.1"/>
    </source>
</evidence>
<sequence length="285" mass="33285">MSRQAADNQDEPKNAKYVPHTLRKHAARRALTEEANWNREKAHVETIRWRDTWPTTEYALNEKSTEHKQLIVLDLNGTLLYRGPHQRDRPRVVMARPKLDEFLEFATKHFAVMVWSSAQPENIMSMLKESFGDHEKKLVRVWDRRFCDLSGSYFSKAQSIKDLTRITDGFTLADSPNSNVYGTYEGHLGIFPEKQDHWKVENIILVDDSESKAAMQKDNHIFVSTYTGSWRDGELGVLTTYLHNYLCQKEKYPDLLGYVKDNSWIEFRNNVVRLNTDEINMEVSD</sequence>
<name>A0ACC1IW20_9FUNG</name>
<accession>A0ACC1IW20</accession>
<keyword evidence="2" id="KW-1185">Reference proteome</keyword>
<gene>
    <name evidence="1" type="ORF">LPJ66_000428</name>
</gene>
<reference evidence="1" key="1">
    <citation type="submission" date="2022-07" db="EMBL/GenBank/DDBJ databases">
        <title>Phylogenomic reconstructions and comparative analyses of Kickxellomycotina fungi.</title>
        <authorList>
            <person name="Reynolds N.K."/>
            <person name="Stajich J.E."/>
            <person name="Barry K."/>
            <person name="Grigoriev I.V."/>
            <person name="Crous P."/>
            <person name="Smith M.E."/>
        </authorList>
    </citation>
    <scope>NUCLEOTIDE SEQUENCE</scope>
    <source>
        <strain evidence="1">Benny 63K</strain>
    </source>
</reference>
<organism evidence="1 2">
    <name type="scientific">Kickxella alabastrina</name>
    <dbReference type="NCBI Taxonomy" id="61397"/>
    <lineage>
        <taxon>Eukaryota</taxon>
        <taxon>Fungi</taxon>
        <taxon>Fungi incertae sedis</taxon>
        <taxon>Zoopagomycota</taxon>
        <taxon>Kickxellomycotina</taxon>
        <taxon>Kickxellomycetes</taxon>
        <taxon>Kickxellales</taxon>
        <taxon>Kickxellaceae</taxon>
        <taxon>Kickxella</taxon>
    </lineage>
</organism>
<comment type="caution">
    <text evidence="1">The sequence shown here is derived from an EMBL/GenBank/DDBJ whole genome shotgun (WGS) entry which is preliminary data.</text>
</comment>
<dbReference type="Proteomes" id="UP001150581">
    <property type="component" value="Unassembled WGS sequence"/>
</dbReference>
<proteinExistence type="predicted"/>
<protein>
    <submittedName>
        <fullName evidence="1">Uncharacterized protein</fullName>
    </submittedName>
</protein>